<dbReference type="Proteomes" id="UP001348369">
    <property type="component" value="Chromosome"/>
</dbReference>
<sequence length="66" mass="7192">MSDPVRVVPAAGEVADTARALLDLADDPQHVRTVNGGAEFEVPEYLADKYNAKRTPKKRAIKKEDG</sequence>
<accession>A0ACD4ZP21</accession>
<evidence type="ECO:0000313" key="2">
    <source>
        <dbReference type="Proteomes" id="UP001348369"/>
    </source>
</evidence>
<name>A0ACD4ZP21_9ACTN</name>
<evidence type="ECO:0000313" key="1">
    <source>
        <dbReference type="EMBL" id="WSC00061.1"/>
    </source>
</evidence>
<organism evidence="1 2">
    <name type="scientific">Streptomyces scopuliridis</name>
    <dbReference type="NCBI Taxonomy" id="452529"/>
    <lineage>
        <taxon>Bacteria</taxon>
        <taxon>Bacillati</taxon>
        <taxon>Actinomycetota</taxon>
        <taxon>Actinomycetes</taxon>
        <taxon>Kitasatosporales</taxon>
        <taxon>Streptomycetaceae</taxon>
        <taxon>Streptomyces</taxon>
    </lineage>
</organism>
<proteinExistence type="predicted"/>
<keyword evidence="2" id="KW-1185">Reference proteome</keyword>
<gene>
    <name evidence="1" type="ORF">OG835_25750</name>
</gene>
<dbReference type="EMBL" id="CP109109">
    <property type="protein sequence ID" value="WSC00061.1"/>
    <property type="molecule type" value="Genomic_DNA"/>
</dbReference>
<reference evidence="1" key="1">
    <citation type="submission" date="2022-10" db="EMBL/GenBank/DDBJ databases">
        <title>The complete genomes of actinobacterial strains from the NBC collection.</title>
        <authorList>
            <person name="Joergensen T.S."/>
            <person name="Alvarez Arevalo M."/>
            <person name="Sterndorff E.B."/>
            <person name="Faurdal D."/>
            <person name="Vuksanovic O."/>
            <person name="Mourched A.-S."/>
            <person name="Charusanti P."/>
            <person name="Shaw S."/>
            <person name="Blin K."/>
            <person name="Weber T."/>
        </authorList>
    </citation>
    <scope>NUCLEOTIDE SEQUENCE</scope>
    <source>
        <strain evidence="1">NBC 01771</strain>
    </source>
</reference>
<protein>
    <submittedName>
        <fullName evidence="1">Uncharacterized protein</fullName>
    </submittedName>
</protein>